<protein>
    <recommendedName>
        <fullName evidence="5">Transposase</fullName>
    </recommendedName>
</protein>
<evidence type="ECO:0000313" key="2">
    <source>
        <dbReference type="EMBL" id="MDH6213663.1"/>
    </source>
</evidence>
<evidence type="ECO:0008006" key="5">
    <source>
        <dbReference type="Google" id="ProtNLM"/>
    </source>
</evidence>
<keyword evidence="4" id="KW-1185">Reference proteome</keyword>
<feature type="region of interest" description="Disordered" evidence="1">
    <location>
        <begin position="1"/>
        <end position="24"/>
    </location>
</feature>
<feature type="non-terminal residue" evidence="3">
    <location>
        <position position="1"/>
    </location>
</feature>
<organism evidence="3 4">
    <name type="scientific">Streptomyces pseudovenezuelae</name>
    <dbReference type="NCBI Taxonomy" id="67350"/>
    <lineage>
        <taxon>Bacteria</taxon>
        <taxon>Bacillati</taxon>
        <taxon>Actinomycetota</taxon>
        <taxon>Actinomycetes</taxon>
        <taxon>Kitasatosporales</taxon>
        <taxon>Streptomycetaceae</taxon>
        <taxon>Streptomyces</taxon>
        <taxon>Streptomyces aurantiacus group</taxon>
    </lineage>
</organism>
<evidence type="ECO:0000256" key="1">
    <source>
        <dbReference type="SAM" id="MobiDB-lite"/>
    </source>
</evidence>
<comment type="caution">
    <text evidence="3">The sequence shown here is derived from an EMBL/GenBank/DDBJ whole genome shotgun (WGS) entry which is preliminary data.</text>
</comment>
<gene>
    <name evidence="2" type="ORF">M2283_000946</name>
    <name evidence="3" type="ORF">M2283_008908</name>
</gene>
<dbReference type="EMBL" id="JARXVH010000024">
    <property type="protein sequence ID" value="MDH6221561.1"/>
    <property type="molecule type" value="Genomic_DNA"/>
</dbReference>
<proteinExistence type="predicted"/>
<dbReference type="EMBL" id="JARXVH010000002">
    <property type="protein sequence ID" value="MDH6213663.1"/>
    <property type="molecule type" value="Genomic_DNA"/>
</dbReference>
<evidence type="ECO:0000313" key="3">
    <source>
        <dbReference type="EMBL" id="MDH6221561.1"/>
    </source>
</evidence>
<evidence type="ECO:0000313" key="4">
    <source>
        <dbReference type="Proteomes" id="UP001160499"/>
    </source>
</evidence>
<dbReference type="Proteomes" id="UP001160499">
    <property type="component" value="Unassembled WGS sequence"/>
</dbReference>
<accession>A0ABT6M0T3</accession>
<sequence length="24" mass="2501">ACYDPSIHQANNKVSTAAEEPLAA</sequence>
<name>A0ABT6M0T3_9ACTN</name>
<reference evidence="3 4" key="1">
    <citation type="submission" date="2023-04" db="EMBL/GenBank/DDBJ databases">
        <title>Forest soil microbial communities from Buena Vista Peninsula, Colon Province, Panama.</title>
        <authorList>
            <person name="Bouskill N."/>
        </authorList>
    </citation>
    <scope>NUCLEOTIDE SEQUENCE [LARGE SCALE GENOMIC DNA]</scope>
    <source>
        <strain evidence="3 4">GGS1</strain>
    </source>
</reference>